<dbReference type="EMBL" id="KV784354">
    <property type="protein sequence ID" value="OEU21656.1"/>
    <property type="molecule type" value="Genomic_DNA"/>
</dbReference>
<evidence type="ECO:0000313" key="4">
    <source>
        <dbReference type="Proteomes" id="UP000095751"/>
    </source>
</evidence>
<protein>
    <submittedName>
        <fullName evidence="3">Malonyl-CoA decarboxylase</fullName>
    </submittedName>
</protein>
<keyword evidence="4" id="KW-1185">Reference proteome</keyword>
<dbReference type="InterPro" id="IPR038351">
    <property type="entry name" value="MCD_N_sf"/>
</dbReference>
<dbReference type="GO" id="GO:2001294">
    <property type="term" value="P:malonyl-CoA catabolic process"/>
    <property type="evidence" value="ECO:0007669"/>
    <property type="project" value="TreeGrafter"/>
</dbReference>
<feature type="region of interest" description="Disordered" evidence="1">
    <location>
        <begin position="173"/>
        <end position="213"/>
    </location>
</feature>
<accession>A0A1E7FU28</accession>
<evidence type="ECO:0000256" key="1">
    <source>
        <dbReference type="SAM" id="MobiDB-lite"/>
    </source>
</evidence>
<dbReference type="Gene3D" id="3.40.630.150">
    <property type="entry name" value="Malonyl-CoA decarboxylase, catalytic domain"/>
    <property type="match status" value="1"/>
</dbReference>
<name>A0A1E7FU28_9STRA</name>
<reference evidence="3 4" key="1">
    <citation type="submission" date="2016-09" db="EMBL/GenBank/DDBJ databases">
        <title>Extensive genetic diversity and differential bi-allelic expression allows diatom success in the polar Southern Ocean.</title>
        <authorList>
            <consortium name="DOE Joint Genome Institute"/>
            <person name="Mock T."/>
            <person name="Otillar R.P."/>
            <person name="Strauss J."/>
            <person name="Dupont C."/>
            <person name="Frickenhaus S."/>
            <person name="Maumus F."/>
            <person name="Mcmullan M."/>
            <person name="Sanges R."/>
            <person name="Schmutz J."/>
            <person name="Toseland A."/>
            <person name="Valas R."/>
            <person name="Veluchamy A."/>
            <person name="Ward B.J."/>
            <person name="Allen A."/>
            <person name="Barry K."/>
            <person name="Falciatore A."/>
            <person name="Ferrante M."/>
            <person name="Fortunato A.E."/>
            <person name="Gloeckner G."/>
            <person name="Gruber A."/>
            <person name="Hipkin R."/>
            <person name="Janech M."/>
            <person name="Kroth P."/>
            <person name="Leese F."/>
            <person name="Lindquist E."/>
            <person name="Lyon B.R."/>
            <person name="Martin J."/>
            <person name="Mayer C."/>
            <person name="Parker M."/>
            <person name="Quesneville H."/>
            <person name="Raymond J."/>
            <person name="Uhlig C."/>
            <person name="Valentin K.U."/>
            <person name="Worden A.Z."/>
            <person name="Armbrust E.V."/>
            <person name="Bowler C."/>
            <person name="Green B."/>
            <person name="Moulton V."/>
            <person name="Van Oosterhout C."/>
            <person name="Grigoriev I."/>
        </authorList>
    </citation>
    <scope>NUCLEOTIDE SEQUENCE [LARGE SCALE GENOMIC DNA]</scope>
    <source>
        <strain evidence="3 4">CCMP1102</strain>
    </source>
</reference>
<dbReference type="PANTHER" id="PTHR28641:SF1">
    <property type="entry name" value="MALONYL-COA DECARBOXYLASE, MITOCHONDRIAL"/>
    <property type="match status" value="1"/>
</dbReference>
<feature type="domain" description="Malonyl-CoA decarboxylase C-terminal" evidence="2">
    <location>
        <begin position="378"/>
        <end position="675"/>
    </location>
</feature>
<dbReference type="InterPro" id="IPR038917">
    <property type="entry name" value="Malonyl_CoA_deC"/>
</dbReference>
<evidence type="ECO:0000259" key="2">
    <source>
        <dbReference type="Pfam" id="PF05292"/>
    </source>
</evidence>
<feature type="compositionally biased region" description="Low complexity" evidence="1">
    <location>
        <begin position="101"/>
        <end position="143"/>
    </location>
</feature>
<feature type="compositionally biased region" description="Low complexity" evidence="1">
    <location>
        <begin position="173"/>
        <end position="202"/>
    </location>
</feature>
<dbReference type="InterPro" id="IPR007956">
    <property type="entry name" value="Malonyl_CoA_deC_C"/>
</dbReference>
<dbReference type="Gene3D" id="1.20.140.90">
    <property type="entry name" value="Malonyl-CoA decarboxylase, oligemerization domain"/>
    <property type="match status" value="1"/>
</dbReference>
<feature type="compositionally biased region" description="Basic and acidic residues" evidence="1">
    <location>
        <begin position="203"/>
        <end position="213"/>
    </location>
</feature>
<dbReference type="InParanoid" id="A0A1E7FU28"/>
<dbReference type="GO" id="GO:0005759">
    <property type="term" value="C:mitochondrial matrix"/>
    <property type="evidence" value="ECO:0007669"/>
    <property type="project" value="TreeGrafter"/>
</dbReference>
<dbReference type="KEGG" id="fcy:FRACYDRAFT_291591"/>
<sequence>MKSAARATRAVAVVAATAERRRRTVSSLSSSTGGISSVIRTNQSLFIVAAPTTTTTEGGGSISSSRFLSHSSSSSSINNSINVNVNAVNDNVFWKQQRSSNNTDANNNNQKRRYSSSNSSSSSRSSSSSGNSSSSSTNTTPDENNNKSSLLDVVETLAHRLNEPIPLRVTATTTSTTATTITKTTTSPSDTDTATTTTTTVGGEEKEKGKGKETQKIRLSELASELSQGYVSLPPLRLGQNCERSEILNFLGTKCCYGPSSSSLSETETDKVVEQYLRSKSNNNNNISTSIRNLRKVTTPTYEVMIDYVLKQNAVNGMGFIINLREDLLLFIRYLKHQQEEQEAGGSNEPKNLKVLLKQYKELDIYIKSLLQKWFIPGLLEHKRITYDDTSASIIEYIATKEAVHPIKSLNDLRNRLNPSSRRVYALFHPVLPNKPLVFVHVALLSSSNANNNDDNNDEDDKLFDNNDNNNHNTYDTAVFYSISNGVKGLSGVGLGEYLLKESINALQDENSNNHEKSISKIKTFVTLSPIPKFRNWLKIKLLKLEQQQRKQKRLGYDCNVIGESILSIKDHFTKLQQAAAIMIDADKINSNNNNSNSKTDEQRKRQQYIVLQDILCKLVSQYLVYEKYRGKPIDKVCGFHVGNGAEIYDIHFCADLSRNGIQNSYGIMVNYIYHVDRSTNDHTNNDGVTNNNVIQENQTNYECNNTIPISSNVKRWLEL</sequence>
<dbReference type="Proteomes" id="UP000095751">
    <property type="component" value="Unassembled WGS sequence"/>
</dbReference>
<gene>
    <name evidence="3" type="primary">MCD1</name>
    <name evidence="3" type="ORF">FRACYDRAFT_291591</name>
</gene>
<organism evidence="3 4">
    <name type="scientific">Fragilariopsis cylindrus CCMP1102</name>
    <dbReference type="NCBI Taxonomy" id="635003"/>
    <lineage>
        <taxon>Eukaryota</taxon>
        <taxon>Sar</taxon>
        <taxon>Stramenopiles</taxon>
        <taxon>Ochrophyta</taxon>
        <taxon>Bacillariophyta</taxon>
        <taxon>Bacillariophyceae</taxon>
        <taxon>Bacillariophycidae</taxon>
        <taxon>Bacillariales</taxon>
        <taxon>Bacillariaceae</taxon>
        <taxon>Fragilariopsis</taxon>
    </lineage>
</organism>
<proteinExistence type="predicted"/>
<feature type="region of interest" description="Disordered" evidence="1">
    <location>
        <begin position="53"/>
        <end position="79"/>
    </location>
</feature>
<dbReference type="GO" id="GO:0005782">
    <property type="term" value="C:peroxisomal matrix"/>
    <property type="evidence" value="ECO:0007669"/>
    <property type="project" value="TreeGrafter"/>
</dbReference>
<dbReference type="OrthoDB" id="426718at2759"/>
<dbReference type="AlphaFoldDB" id="A0A1E7FU28"/>
<dbReference type="GO" id="GO:0006085">
    <property type="term" value="P:acetyl-CoA biosynthetic process"/>
    <property type="evidence" value="ECO:0007669"/>
    <property type="project" value="TreeGrafter"/>
</dbReference>
<dbReference type="GO" id="GO:0006633">
    <property type="term" value="P:fatty acid biosynthetic process"/>
    <property type="evidence" value="ECO:0007669"/>
    <property type="project" value="InterPro"/>
</dbReference>
<feature type="region of interest" description="Disordered" evidence="1">
    <location>
        <begin position="99"/>
        <end position="147"/>
    </location>
</feature>
<dbReference type="GO" id="GO:0050080">
    <property type="term" value="F:malonyl-CoA decarboxylase activity"/>
    <property type="evidence" value="ECO:0007669"/>
    <property type="project" value="InterPro"/>
</dbReference>
<dbReference type="Pfam" id="PF05292">
    <property type="entry name" value="MCD"/>
    <property type="match status" value="1"/>
</dbReference>
<dbReference type="InterPro" id="IPR042303">
    <property type="entry name" value="Malonyl_CoA_deC_C_sf"/>
</dbReference>
<dbReference type="PANTHER" id="PTHR28641">
    <property type="match status" value="1"/>
</dbReference>
<evidence type="ECO:0000313" key="3">
    <source>
        <dbReference type="EMBL" id="OEU21656.1"/>
    </source>
</evidence>